<keyword evidence="3" id="KW-1185">Reference proteome</keyword>
<gene>
    <name evidence="2" type="ORF">ACFP1L_13500</name>
</gene>
<sequence>MKTTFSLMIAYQNFDKILQQLSPGSQPVTIQTQQHRHDLIIINKKDYNALQETLFLANDGTLATVAKREKDVSGFTNIDNLNWHAL</sequence>
<comment type="similarity">
    <text evidence="1">Belongs to the phD/YefM antitoxin family.</text>
</comment>
<protein>
    <recommendedName>
        <fullName evidence="4">Antitoxin</fullName>
    </recommendedName>
</protein>
<dbReference type="SUPFAM" id="SSF143120">
    <property type="entry name" value="YefM-like"/>
    <property type="match status" value="1"/>
</dbReference>
<evidence type="ECO:0000313" key="2">
    <source>
        <dbReference type="EMBL" id="MFC6202883.1"/>
    </source>
</evidence>
<dbReference type="EMBL" id="JBHSSE010000028">
    <property type="protein sequence ID" value="MFC6202883.1"/>
    <property type="molecule type" value="Genomic_DNA"/>
</dbReference>
<evidence type="ECO:0000256" key="1">
    <source>
        <dbReference type="ARBA" id="ARBA00009981"/>
    </source>
</evidence>
<name>A0ABW1SNH3_9LACO</name>
<evidence type="ECO:0000313" key="3">
    <source>
        <dbReference type="Proteomes" id="UP001596171"/>
    </source>
</evidence>
<dbReference type="RefSeq" id="WP_137616001.1">
    <property type="nucleotide sequence ID" value="NZ_BJDI01000006.1"/>
</dbReference>
<dbReference type="Proteomes" id="UP001596171">
    <property type="component" value="Unassembled WGS sequence"/>
</dbReference>
<organism evidence="2 3">
    <name type="scientific">Lactiplantibacillus nangangensis</name>
    <dbReference type="NCBI Taxonomy" id="2559917"/>
    <lineage>
        <taxon>Bacteria</taxon>
        <taxon>Bacillati</taxon>
        <taxon>Bacillota</taxon>
        <taxon>Bacilli</taxon>
        <taxon>Lactobacillales</taxon>
        <taxon>Lactobacillaceae</taxon>
        <taxon>Lactiplantibacillus</taxon>
    </lineage>
</organism>
<evidence type="ECO:0008006" key="4">
    <source>
        <dbReference type="Google" id="ProtNLM"/>
    </source>
</evidence>
<dbReference type="InterPro" id="IPR036165">
    <property type="entry name" value="YefM-like_sf"/>
</dbReference>
<dbReference type="Gene3D" id="3.40.1620.10">
    <property type="entry name" value="YefM-like domain"/>
    <property type="match status" value="1"/>
</dbReference>
<proteinExistence type="inferred from homology"/>
<comment type="caution">
    <text evidence="2">The sequence shown here is derived from an EMBL/GenBank/DDBJ whole genome shotgun (WGS) entry which is preliminary data.</text>
</comment>
<reference evidence="3" key="1">
    <citation type="journal article" date="2019" name="Int. J. Syst. Evol. Microbiol.">
        <title>The Global Catalogue of Microorganisms (GCM) 10K type strain sequencing project: providing services to taxonomists for standard genome sequencing and annotation.</title>
        <authorList>
            <consortium name="The Broad Institute Genomics Platform"/>
            <consortium name="The Broad Institute Genome Sequencing Center for Infectious Disease"/>
            <person name="Wu L."/>
            <person name="Ma J."/>
        </authorList>
    </citation>
    <scope>NUCLEOTIDE SEQUENCE [LARGE SCALE GENOMIC DNA]</scope>
    <source>
        <strain evidence="3">CCM 8930</strain>
    </source>
</reference>
<accession>A0ABW1SNH3</accession>